<feature type="compositionally biased region" description="Polar residues" evidence="1">
    <location>
        <begin position="16"/>
        <end position="33"/>
    </location>
</feature>
<evidence type="ECO:0000313" key="3">
    <source>
        <dbReference type="RefSeq" id="XP_018811426.1"/>
    </source>
</evidence>
<feature type="compositionally biased region" description="Basic and acidic residues" evidence="1">
    <location>
        <begin position="34"/>
        <end position="45"/>
    </location>
</feature>
<dbReference type="STRING" id="51240.A0A2I4DWA0"/>
<accession>A0A2I4DWA0</accession>
<dbReference type="PANTHER" id="PTHR38382">
    <property type="entry name" value="RNA-BINDING PROTEIN"/>
    <property type="match status" value="1"/>
</dbReference>
<evidence type="ECO:0000313" key="2">
    <source>
        <dbReference type="Proteomes" id="UP000235220"/>
    </source>
</evidence>
<proteinExistence type="predicted"/>
<dbReference type="Gramene" id="Jr07_13620_p1">
    <property type="protein sequence ID" value="cds.Jr07_13620_p1"/>
    <property type="gene ID" value="Jr07_13620"/>
</dbReference>
<reference evidence="3 4" key="1">
    <citation type="submission" date="2025-04" db="UniProtKB">
        <authorList>
            <consortium name="RefSeq"/>
        </authorList>
    </citation>
    <scope>IDENTIFICATION</scope>
    <source>
        <tissue evidence="3 4">Leaves</tissue>
    </source>
</reference>
<dbReference type="PANTHER" id="PTHR38382:SF1">
    <property type="entry name" value="RNA-BINDING PROTEIN"/>
    <property type="match status" value="1"/>
</dbReference>
<evidence type="ECO:0000313" key="4">
    <source>
        <dbReference type="RefSeq" id="XP_035548407.1"/>
    </source>
</evidence>
<dbReference type="AlphaFoldDB" id="A0A2I4DWA0"/>
<dbReference type="KEGG" id="jre:108984054"/>
<dbReference type="Proteomes" id="UP000235220">
    <property type="component" value="Chromosome 7"/>
</dbReference>
<dbReference type="GeneID" id="108984054"/>
<dbReference type="RefSeq" id="XP_018811426.1">
    <property type="nucleotide sequence ID" value="XM_018955881.2"/>
</dbReference>
<dbReference type="OrthoDB" id="753880at2759"/>
<organism evidence="2 3">
    <name type="scientific">Juglans regia</name>
    <name type="common">English walnut</name>
    <dbReference type="NCBI Taxonomy" id="51240"/>
    <lineage>
        <taxon>Eukaryota</taxon>
        <taxon>Viridiplantae</taxon>
        <taxon>Streptophyta</taxon>
        <taxon>Embryophyta</taxon>
        <taxon>Tracheophyta</taxon>
        <taxon>Spermatophyta</taxon>
        <taxon>Magnoliopsida</taxon>
        <taxon>eudicotyledons</taxon>
        <taxon>Gunneridae</taxon>
        <taxon>Pentapetalae</taxon>
        <taxon>rosids</taxon>
        <taxon>fabids</taxon>
        <taxon>Fagales</taxon>
        <taxon>Juglandaceae</taxon>
        <taxon>Juglans</taxon>
    </lineage>
</organism>
<protein>
    <submittedName>
        <fullName evidence="3 4">Uncharacterized protein LOC108984054</fullName>
    </submittedName>
</protein>
<feature type="compositionally biased region" description="Polar residues" evidence="1">
    <location>
        <begin position="76"/>
        <end position="89"/>
    </location>
</feature>
<keyword evidence="2" id="KW-1185">Reference proteome</keyword>
<evidence type="ECO:0000256" key="1">
    <source>
        <dbReference type="SAM" id="MobiDB-lite"/>
    </source>
</evidence>
<name>A0A2I4DWA0_JUGRE</name>
<sequence>MNPKPTTSIRALGQRSIASSFPARSSGLYSGSTDFKEDNRDEASKKSRRTSLADFLDRKLHTTSVLPRTVQGKSRPFSSPLGQRKSSGSIDGPFGAKKDGEAKSNCVIDKGLYEQFKHNGEDKGDREGSCSDVGCCKIDEVPESRKRRNPFQGGHEKHTARKHLLALGDDPEPKRKAEEERFISKKKSRPLYNHYANGRGWWDYNMEGVDNEEVGFNEVWEGVGSTTLGGIEWH</sequence>
<feature type="region of interest" description="Disordered" evidence="1">
    <location>
        <begin position="1"/>
        <end position="101"/>
    </location>
</feature>
<dbReference type="RefSeq" id="XP_035548407.1">
    <property type="nucleotide sequence ID" value="XM_035692514.1"/>
</dbReference>
<gene>
    <name evidence="3 4" type="primary">LOC108984054</name>
</gene>